<dbReference type="Pfam" id="PF00156">
    <property type="entry name" value="Pribosyltran"/>
    <property type="match status" value="1"/>
</dbReference>
<dbReference type="CDD" id="cd06223">
    <property type="entry name" value="PRTases_typeI"/>
    <property type="match status" value="1"/>
</dbReference>
<name>A0A1H8JG37_9MICO</name>
<dbReference type="GO" id="GO:0016757">
    <property type="term" value="F:glycosyltransferase activity"/>
    <property type="evidence" value="ECO:0007669"/>
    <property type="project" value="UniProtKB-KW"/>
</dbReference>
<dbReference type="SUPFAM" id="SSF53271">
    <property type="entry name" value="PRTase-like"/>
    <property type="match status" value="1"/>
</dbReference>
<dbReference type="OrthoDB" id="9810066at2"/>
<dbReference type="InterPro" id="IPR000836">
    <property type="entry name" value="PRTase_dom"/>
</dbReference>
<dbReference type="AlphaFoldDB" id="A0A1H8JG37"/>
<organism evidence="2 3">
    <name type="scientific">Cryobacterium luteum</name>
    <dbReference type="NCBI Taxonomy" id="1424661"/>
    <lineage>
        <taxon>Bacteria</taxon>
        <taxon>Bacillati</taxon>
        <taxon>Actinomycetota</taxon>
        <taxon>Actinomycetes</taxon>
        <taxon>Micrococcales</taxon>
        <taxon>Microbacteriaceae</taxon>
        <taxon>Cryobacterium</taxon>
    </lineage>
</organism>
<keyword evidence="2" id="KW-0808">Transferase</keyword>
<dbReference type="EMBL" id="SOFF01000016">
    <property type="protein sequence ID" value="TFB92315.1"/>
    <property type="molecule type" value="Genomic_DNA"/>
</dbReference>
<feature type="domain" description="Phosphoribosyltransferase" evidence="1">
    <location>
        <begin position="29"/>
        <end position="184"/>
    </location>
</feature>
<dbReference type="STRING" id="1424661.SAMN05216281_11461"/>
<evidence type="ECO:0000259" key="1">
    <source>
        <dbReference type="Pfam" id="PF00156"/>
    </source>
</evidence>
<evidence type="ECO:0000313" key="3">
    <source>
        <dbReference type="Proteomes" id="UP000297654"/>
    </source>
</evidence>
<accession>A0A1H8JG37</accession>
<dbReference type="InterPro" id="IPR029057">
    <property type="entry name" value="PRTase-like"/>
</dbReference>
<keyword evidence="3" id="KW-1185">Reference proteome</keyword>
<keyword evidence="2" id="KW-0328">Glycosyltransferase</keyword>
<dbReference type="Gene3D" id="3.30.1310.20">
    <property type="entry name" value="PRTase-like"/>
    <property type="match status" value="1"/>
</dbReference>
<gene>
    <name evidence="2" type="ORF">E3O10_04535</name>
</gene>
<protein>
    <submittedName>
        <fullName evidence="2">Phosphoribosyltransferase</fullName>
    </submittedName>
</protein>
<evidence type="ECO:0000313" key="2">
    <source>
        <dbReference type="EMBL" id="TFB92315.1"/>
    </source>
</evidence>
<dbReference type="Proteomes" id="UP000297654">
    <property type="component" value="Unassembled WGS sequence"/>
</dbReference>
<dbReference type="Gene3D" id="3.40.50.2020">
    <property type="match status" value="1"/>
</dbReference>
<comment type="caution">
    <text evidence="2">The sequence shown here is derived from an EMBL/GenBank/DDBJ whole genome shotgun (WGS) entry which is preliminary data.</text>
</comment>
<reference evidence="2 3" key="1">
    <citation type="submission" date="2019-03" db="EMBL/GenBank/DDBJ databases">
        <title>Genomics of glacier-inhabiting Cryobacterium strains.</title>
        <authorList>
            <person name="Liu Q."/>
            <person name="Xin Y.-H."/>
        </authorList>
    </citation>
    <scope>NUCLEOTIDE SEQUENCE [LARGE SCALE GENOMIC DNA]</scope>
    <source>
        <strain evidence="2 3">Hh15</strain>
    </source>
</reference>
<sequence>MNASPTSSLRAPGSSACRPADSVFADRADAGRQLAARLTSLRSSDPVVVGLPRGGVPVASEVARALHAPLDVIVVRKLGLPIAPEVAMGAIGEDGVRVLNDDIVRQVGVSAGKLRTVEYRERAELEAREALYRGGRRRLDLTGRVVIIVDDGIATGATARVACQVARQRGAARVVMAAPVMPPDADLRMGADEIVLVIQPPQFWAVGAHYRDFTPTTDTEVVALLAAGPVSSPGAGPTAR</sequence>
<proteinExistence type="predicted"/>